<dbReference type="EMBL" id="ABCS01000114">
    <property type="protein sequence ID" value="EDM74820.1"/>
    <property type="molecule type" value="Genomic_DNA"/>
</dbReference>
<dbReference type="Gene3D" id="3.30.465.10">
    <property type="match status" value="1"/>
</dbReference>
<proteinExistence type="predicted"/>
<dbReference type="SUPFAM" id="SSF56176">
    <property type="entry name" value="FAD-binding/transporter-associated domain-like"/>
    <property type="match status" value="1"/>
</dbReference>
<dbReference type="InterPro" id="IPR005107">
    <property type="entry name" value="CO_DH_flav_C"/>
</dbReference>
<dbReference type="InterPro" id="IPR002346">
    <property type="entry name" value="Mopterin_DH_FAD-bd"/>
</dbReference>
<feature type="region of interest" description="Disordered" evidence="1">
    <location>
        <begin position="328"/>
        <end position="355"/>
    </location>
</feature>
<gene>
    <name evidence="3" type="ORF">PPSIR1_14320</name>
</gene>
<protein>
    <submittedName>
        <fullName evidence="3">Putative aldehyde or xanthine dehydrogenase, molybdopterin binding subunit protein</fullName>
    </submittedName>
</protein>
<dbReference type="PROSITE" id="PS51387">
    <property type="entry name" value="FAD_PCMH"/>
    <property type="match status" value="1"/>
</dbReference>
<dbReference type="InterPro" id="IPR016169">
    <property type="entry name" value="FAD-bd_PCMH_sub2"/>
</dbReference>
<dbReference type="PANTHER" id="PTHR42659:SF9">
    <property type="entry name" value="XANTHINE DEHYDROGENASE FAD-BINDING SUBUNIT XDHB-RELATED"/>
    <property type="match status" value="1"/>
</dbReference>
<dbReference type="Pfam" id="PF00941">
    <property type="entry name" value="FAD_binding_5"/>
    <property type="match status" value="1"/>
</dbReference>
<dbReference type="GO" id="GO:0071949">
    <property type="term" value="F:FAD binding"/>
    <property type="evidence" value="ECO:0007669"/>
    <property type="project" value="InterPro"/>
</dbReference>
<accession>A6GH42</accession>
<dbReference type="AlphaFoldDB" id="A6GH42"/>
<dbReference type="PANTHER" id="PTHR42659">
    <property type="entry name" value="XANTHINE DEHYDROGENASE SUBUNIT C-RELATED"/>
    <property type="match status" value="1"/>
</dbReference>
<reference evidence="3 4" key="1">
    <citation type="submission" date="2007-06" db="EMBL/GenBank/DDBJ databases">
        <authorList>
            <person name="Shimkets L."/>
            <person name="Ferriera S."/>
            <person name="Johnson J."/>
            <person name="Kravitz S."/>
            <person name="Beeson K."/>
            <person name="Sutton G."/>
            <person name="Rogers Y.-H."/>
            <person name="Friedman R."/>
            <person name="Frazier M."/>
            <person name="Venter J.C."/>
        </authorList>
    </citation>
    <scope>NUCLEOTIDE SEQUENCE [LARGE SCALE GENOMIC DNA]</scope>
    <source>
        <strain evidence="3 4">SIR-1</strain>
    </source>
</reference>
<dbReference type="Pfam" id="PF03450">
    <property type="entry name" value="CO_deh_flav_C"/>
    <property type="match status" value="1"/>
</dbReference>
<dbReference type="RefSeq" id="WP_006976030.1">
    <property type="nucleotide sequence ID" value="NZ_ABCS01000114.1"/>
</dbReference>
<dbReference type="SUPFAM" id="SSF55447">
    <property type="entry name" value="CO dehydrogenase flavoprotein C-terminal domain-like"/>
    <property type="match status" value="1"/>
</dbReference>
<evidence type="ECO:0000313" key="3">
    <source>
        <dbReference type="EMBL" id="EDM74820.1"/>
    </source>
</evidence>
<keyword evidence="4" id="KW-1185">Reference proteome</keyword>
<dbReference type="InterPro" id="IPR036683">
    <property type="entry name" value="CO_DH_flav_C_dom_sf"/>
</dbReference>
<evidence type="ECO:0000259" key="2">
    <source>
        <dbReference type="PROSITE" id="PS51387"/>
    </source>
</evidence>
<dbReference type="InterPro" id="IPR036318">
    <property type="entry name" value="FAD-bd_PCMH-like_sf"/>
</dbReference>
<name>A6GH42_9BACT</name>
<dbReference type="InterPro" id="IPR051312">
    <property type="entry name" value="Diverse_Substr_Oxidored"/>
</dbReference>
<dbReference type="SMART" id="SM01092">
    <property type="entry name" value="CO_deh_flav_C"/>
    <property type="match status" value="1"/>
</dbReference>
<dbReference type="STRING" id="391625.PPSIR1_14320"/>
<feature type="domain" description="FAD-binding PCMH-type" evidence="2">
    <location>
        <begin position="1"/>
        <end position="223"/>
    </location>
</feature>
<dbReference type="eggNOG" id="COG1319">
    <property type="taxonomic scope" value="Bacteria"/>
</dbReference>
<comment type="caution">
    <text evidence="3">The sequence shown here is derived from an EMBL/GenBank/DDBJ whole genome shotgun (WGS) entry which is preliminary data.</text>
</comment>
<evidence type="ECO:0000313" key="4">
    <source>
        <dbReference type="Proteomes" id="UP000005801"/>
    </source>
</evidence>
<dbReference type="InterPro" id="IPR016166">
    <property type="entry name" value="FAD-bd_PCMH"/>
</dbReference>
<evidence type="ECO:0000256" key="1">
    <source>
        <dbReference type="SAM" id="MobiDB-lite"/>
    </source>
</evidence>
<organism evidence="3 4">
    <name type="scientific">Plesiocystis pacifica SIR-1</name>
    <dbReference type="NCBI Taxonomy" id="391625"/>
    <lineage>
        <taxon>Bacteria</taxon>
        <taxon>Pseudomonadati</taxon>
        <taxon>Myxococcota</taxon>
        <taxon>Polyangia</taxon>
        <taxon>Nannocystales</taxon>
        <taxon>Nannocystaceae</taxon>
        <taxon>Plesiocystis</taxon>
    </lineage>
</organism>
<dbReference type="Proteomes" id="UP000005801">
    <property type="component" value="Unassembled WGS sequence"/>
</dbReference>
<dbReference type="Gene3D" id="3.30.390.50">
    <property type="entry name" value="CO dehydrogenase flavoprotein, C-terminal domain"/>
    <property type="match status" value="1"/>
</dbReference>
<dbReference type="GO" id="GO:0016491">
    <property type="term" value="F:oxidoreductase activity"/>
    <property type="evidence" value="ECO:0007669"/>
    <property type="project" value="InterPro"/>
</dbReference>
<sequence>MTRLVPIRLPKSAAEALAAQAELDAEYRAGGTDLQERRAHEHEPRALVDLRDLEAFGDIEPDAGGLRIGAGASLQRVADHPAVRTSWPGVAEACGALGTPQVRAVATLGGNLAQAPRCWYYRHPDHSCLRKGGDACLARGGDHLWHVCFDTDPCAAPHPSTAALALLAYEAEVELALPAGSAAPEAPPKRERVPVEAVLATDALTQIHPSALLTAVHLGAPLPRERSAYVRASSRALAEWALVEVCVRLRLGADGVVDFARVTVGAVAPTPLRLTAVEQAVVGQPASPERFEAAAALATAGAKPLPMTGYKLELLAGAVLTALELARDGRPSPDTIAPAPLGDAELSEPASQGDR</sequence>